<evidence type="ECO:0000313" key="1">
    <source>
        <dbReference type="EMBL" id="PZO98350.1"/>
    </source>
</evidence>
<dbReference type="Proteomes" id="UP000249451">
    <property type="component" value="Unassembled WGS sequence"/>
</dbReference>
<name>A0A2W5AUS2_9CORY</name>
<accession>A0A2W5AUS2</accession>
<dbReference type="EMBL" id="QFNY01000297">
    <property type="protein sequence ID" value="PZO98350.1"/>
    <property type="molecule type" value="Genomic_DNA"/>
</dbReference>
<protein>
    <submittedName>
        <fullName evidence="1">Uncharacterized protein</fullName>
    </submittedName>
</protein>
<evidence type="ECO:0000313" key="2">
    <source>
        <dbReference type="Proteomes" id="UP000249451"/>
    </source>
</evidence>
<gene>
    <name evidence="1" type="ORF">DI609_10925</name>
</gene>
<reference evidence="1 2" key="1">
    <citation type="submission" date="2017-11" db="EMBL/GenBank/DDBJ databases">
        <title>Infants hospitalized years apart are colonized by the same room-sourced microbial strains.</title>
        <authorList>
            <person name="Brooks B."/>
            <person name="Olm M.R."/>
            <person name="Firek B.A."/>
            <person name="Baker R."/>
            <person name="Thomas B.C."/>
            <person name="Morowitz M.J."/>
            <person name="Banfield J.F."/>
        </authorList>
    </citation>
    <scope>NUCLEOTIDE SEQUENCE [LARGE SCALE GENOMIC DNA]</scope>
    <source>
        <strain evidence="1">S2_012_000_R3_87</strain>
    </source>
</reference>
<comment type="caution">
    <text evidence="1">The sequence shown here is derived from an EMBL/GenBank/DDBJ whole genome shotgun (WGS) entry which is preliminary data.</text>
</comment>
<organism evidence="1 2">
    <name type="scientific">Corynebacterium urealyticum</name>
    <dbReference type="NCBI Taxonomy" id="43771"/>
    <lineage>
        <taxon>Bacteria</taxon>
        <taxon>Bacillati</taxon>
        <taxon>Actinomycetota</taxon>
        <taxon>Actinomycetes</taxon>
        <taxon>Mycobacteriales</taxon>
        <taxon>Corynebacteriaceae</taxon>
        <taxon>Corynebacterium</taxon>
    </lineage>
</organism>
<proteinExistence type="predicted"/>
<sequence length="127" mass="14256">MTDFTTAHLECLLEQATPGPWEYEGPQFQEITTLDQDGLEQSVISLDRYSEKETCNRPADMNLAAHAPELAEEVIRLREHFEGLITTMENKAGVSNGRDTLQELIVAENLMSAANQLRQILLGDHDD</sequence>
<dbReference type="AlphaFoldDB" id="A0A2W5AUS2"/>